<comment type="caution">
    <text evidence="1">The sequence shown here is derived from an EMBL/GenBank/DDBJ whole genome shotgun (WGS) entry which is preliminary data.</text>
</comment>
<organism evidence="1 2">
    <name type="scientific">Owenia fusiformis</name>
    <name type="common">Polychaete worm</name>
    <dbReference type="NCBI Taxonomy" id="6347"/>
    <lineage>
        <taxon>Eukaryota</taxon>
        <taxon>Metazoa</taxon>
        <taxon>Spiralia</taxon>
        <taxon>Lophotrochozoa</taxon>
        <taxon>Annelida</taxon>
        <taxon>Polychaeta</taxon>
        <taxon>Sedentaria</taxon>
        <taxon>Canalipalpata</taxon>
        <taxon>Sabellida</taxon>
        <taxon>Oweniida</taxon>
        <taxon>Oweniidae</taxon>
        <taxon>Owenia</taxon>
    </lineage>
</organism>
<accession>A0A8J1Y0P6</accession>
<dbReference type="OrthoDB" id="6138663at2759"/>
<reference evidence="1" key="1">
    <citation type="submission" date="2022-03" db="EMBL/GenBank/DDBJ databases">
        <authorList>
            <person name="Martin C."/>
        </authorList>
    </citation>
    <scope>NUCLEOTIDE SEQUENCE</scope>
</reference>
<sequence>MIEMTKNKFFVYITLTFVGVLIGFLFGGINIISSTYSKPFGNPGDPVPLRKVSVPRYGSKIGNSKIIIPASKDNSSKRTIPTTKGEFQSAGTMTAQNITKIIILTYRRSGSSFFAELFKQNPNIFYMFEPLKAVVERYDIDTPVAGPAFLKEIMNCRFSGNSYLSQVTSMHGWRWQAIFRNVKILNDVPKVCVDSDIVASKIIRLANIGQIAPYFGKDTAILFLARDPRGILNSRNHETRSYKNLALELKKKDMESLCYNSLTNINFIKDLKAKRKELDLKPLIKQVIYEDFAYDTLTNAQKLYKALDIPFHQSVRYWIGKNTSTFSGGTYGTSRNSTSIPTKWMVQLSPVELNMIQNITDCREVIQSLGFKIQ</sequence>
<dbReference type="GO" id="GO:0006790">
    <property type="term" value="P:sulfur compound metabolic process"/>
    <property type="evidence" value="ECO:0007669"/>
    <property type="project" value="TreeGrafter"/>
</dbReference>
<name>A0A8J1Y0P6_OWEFU</name>
<dbReference type="PANTHER" id="PTHR10704">
    <property type="entry name" value="CARBOHYDRATE SULFOTRANSFERASE"/>
    <property type="match status" value="1"/>
</dbReference>
<dbReference type="Gene3D" id="3.40.50.300">
    <property type="entry name" value="P-loop containing nucleotide triphosphate hydrolases"/>
    <property type="match status" value="1"/>
</dbReference>
<dbReference type="InterPro" id="IPR000863">
    <property type="entry name" value="Sulfotransferase_dom"/>
</dbReference>
<dbReference type="EMBL" id="CAIIXF020000001">
    <property type="protein sequence ID" value="CAH1773699.1"/>
    <property type="molecule type" value="Genomic_DNA"/>
</dbReference>
<gene>
    <name evidence="1" type="ORF">OFUS_LOCUS1265</name>
</gene>
<evidence type="ECO:0000313" key="2">
    <source>
        <dbReference type="Proteomes" id="UP000749559"/>
    </source>
</evidence>
<dbReference type="GO" id="GO:0001517">
    <property type="term" value="F:N-acetylglucosamine 6-O-sulfotransferase activity"/>
    <property type="evidence" value="ECO:0007669"/>
    <property type="project" value="TreeGrafter"/>
</dbReference>
<protein>
    <submittedName>
        <fullName evidence="1">Uncharacterized protein</fullName>
    </submittedName>
</protein>
<proteinExistence type="predicted"/>
<dbReference type="PANTHER" id="PTHR10704:SF44">
    <property type="entry name" value="LD35051P-RELATED"/>
    <property type="match status" value="1"/>
</dbReference>
<dbReference type="GO" id="GO:0006044">
    <property type="term" value="P:N-acetylglucosamine metabolic process"/>
    <property type="evidence" value="ECO:0007669"/>
    <property type="project" value="TreeGrafter"/>
</dbReference>
<dbReference type="AlphaFoldDB" id="A0A8J1Y0P6"/>
<dbReference type="InterPro" id="IPR027417">
    <property type="entry name" value="P-loop_NTPase"/>
</dbReference>
<dbReference type="SUPFAM" id="SSF52540">
    <property type="entry name" value="P-loop containing nucleoside triphosphate hydrolases"/>
    <property type="match status" value="1"/>
</dbReference>
<dbReference type="Pfam" id="PF00685">
    <property type="entry name" value="Sulfotransfer_1"/>
    <property type="match status" value="1"/>
</dbReference>
<evidence type="ECO:0000313" key="1">
    <source>
        <dbReference type="EMBL" id="CAH1773699.1"/>
    </source>
</evidence>
<keyword evidence="2" id="KW-1185">Reference proteome</keyword>
<dbReference type="Proteomes" id="UP000749559">
    <property type="component" value="Unassembled WGS sequence"/>
</dbReference>
<dbReference type="InterPro" id="IPR051135">
    <property type="entry name" value="Gal/GlcNAc/GalNAc_ST"/>
</dbReference>